<dbReference type="EMBL" id="KR139916">
    <property type="protein sequence ID" value="AKR17964.1"/>
    <property type="molecule type" value="Genomic_DNA"/>
</dbReference>
<sequence>MKIFHNNLNNNSKTITLRKYAPFKKGNIKYLPSFSKEWKNIIYSYNKNNLKNIPVNDININKIIKSYFNLYFKDKNSLYTASNPLKRYTKQKLLAVTRNKKRRNFLRRIYVSNAEIKHTNNKAIITLYTVNRERKILKNKYLKINNKINRHLIKRSFLLYNKISKLAFKKLAVNTSGASIFKNKYKYITNLESVSKKNFLNYKLNYLMKFIKFKNTYLKKIWSLIINQYWNRHLNLLRKYDLVYSLNQYKFNKQIFLPILSNILNKIIRKKIQYNIINLKSITFHTDLFTNALALKIKKQKMNYRKSMYSLLNRACLPIINMTNIQDRSPYKYKDFDLISILNDRSAISAATSDNKTRTDSIKRSNSLLSQTVASHTDIDKLLGNSCNISQVHTTIYNSIGYKNMGGMRLEVKGRLSKRYRADRSQYLLKLKGGLKNVDSSFKGLSSVLFRGNSKSNVSYSIFNSKRRIGAFAVKGWISGK</sequence>
<proteinExistence type="predicted"/>
<dbReference type="GeneID" id="25103253"/>
<gene>
    <name evidence="1" type="primary">rps3</name>
</gene>
<keyword evidence="1" id="KW-0687">Ribonucleoprotein</keyword>
<protein>
    <submittedName>
        <fullName evidence="1">Putative ribosomal protein S3</fullName>
    </submittedName>
</protein>
<reference evidence="1" key="2">
    <citation type="journal article" date="2016" name="Mitochondrial DNA">
        <title>The complete mitochondrial genome of the nematode endoparasitic fungus Hirsutella minnesotensis.</title>
        <authorList>
            <person name="Zhang Y.J."/>
            <person name="Zhang S."/>
            <person name="Liu X.Z."/>
        </authorList>
    </citation>
    <scope>NUCLEOTIDE SEQUENCE</scope>
    <source>
        <strain evidence="1">3608</strain>
    </source>
</reference>
<accession>A0A0U2ET60</accession>
<evidence type="ECO:0000313" key="1">
    <source>
        <dbReference type="EMBL" id="AKR17964.1"/>
    </source>
</evidence>
<dbReference type="GO" id="GO:0005840">
    <property type="term" value="C:ribosome"/>
    <property type="evidence" value="ECO:0007669"/>
    <property type="project" value="UniProtKB-KW"/>
</dbReference>
<name>A0A0U2ET60_9HYPO</name>
<keyword evidence="1" id="KW-0689">Ribosomal protein</keyword>
<organism evidence="1">
    <name type="scientific">Hirsutella minnesotensis</name>
    <dbReference type="NCBI Taxonomy" id="332947"/>
    <lineage>
        <taxon>Eukaryota</taxon>
        <taxon>Fungi</taxon>
        <taxon>Dikarya</taxon>
        <taxon>Ascomycota</taxon>
        <taxon>Pezizomycotina</taxon>
        <taxon>Sordariomycetes</taxon>
        <taxon>Hypocreomycetidae</taxon>
        <taxon>Hypocreales</taxon>
        <taxon>Ophiocordycipitaceae</taxon>
        <taxon>Hirsutella</taxon>
    </lineage>
</organism>
<reference evidence="1" key="1">
    <citation type="submission" date="2015-04" db="EMBL/GenBank/DDBJ databases">
        <authorList>
            <person name="Syromyatnikov M.Y."/>
            <person name="Popov V.N."/>
        </authorList>
    </citation>
    <scope>NUCLEOTIDE SEQUENCE</scope>
    <source>
        <strain evidence="1">3608</strain>
    </source>
</reference>
<dbReference type="AlphaFoldDB" id="A0A0U2ET60"/>
<dbReference type="RefSeq" id="YP_009160634.1">
    <property type="nucleotide sequence ID" value="NC_027660.1"/>
</dbReference>
<geneLocation type="mitochondrion" evidence="1"/>
<keyword evidence="1" id="KW-0496">Mitochondrion</keyword>